<dbReference type="InterPro" id="IPR036397">
    <property type="entry name" value="RNaseH_sf"/>
</dbReference>
<feature type="region of interest" description="Disordered" evidence="1">
    <location>
        <begin position="634"/>
        <end position="653"/>
    </location>
</feature>
<keyword evidence="4" id="KW-1185">Reference proteome</keyword>
<dbReference type="STRING" id="28066.RF819_10370"/>
<evidence type="ECO:0000313" key="4">
    <source>
        <dbReference type="Proteomes" id="UP000190750"/>
    </source>
</evidence>
<evidence type="ECO:0000313" key="3">
    <source>
        <dbReference type="EMBL" id="OOV07077.1"/>
    </source>
</evidence>
<evidence type="ECO:0000256" key="1">
    <source>
        <dbReference type="SAM" id="MobiDB-lite"/>
    </source>
</evidence>
<dbReference type="EMBL" id="MTJN01000002">
    <property type="protein sequence ID" value="OOV07077.1"/>
    <property type="molecule type" value="Genomic_DNA"/>
</dbReference>
<feature type="compositionally biased region" description="Basic and acidic residues" evidence="1">
    <location>
        <begin position="608"/>
        <end position="621"/>
    </location>
</feature>
<dbReference type="RefSeq" id="WP_078364905.1">
    <property type="nucleotide sequence ID" value="NZ_MTJN01000002.1"/>
</dbReference>
<dbReference type="InterPro" id="IPR001584">
    <property type="entry name" value="Integrase_cat-core"/>
</dbReference>
<dbReference type="Gene3D" id="3.30.420.10">
    <property type="entry name" value="Ribonuclease H-like superfamily/Ribonuclease H"/>
    <property type="match status" value="1"/>
</dbReference>
<dbReference type="SUPFAM" id="SSF53098">
    <property type="entry name" value="Ribonuclease H-like"/>
    <property type="match status" value="1"/>
</dbReference>
<comment type="caution">
    <text evidence="3">The sequence shown here is derived from an EMBL/GenBank/DDBJ whole genome shotgun (WGS) entry which is preliminary data.</text>
</comment>
<dbReference type="OrthoDB" id="8776512at2"/>
<dbReference type="GO" id="GO:0015074">
    <property type="term" value="P:DNA integration"/>
    <property type="evidence" value="ECO:0007669"/>
    <property type="project" value="InterPro"/>
</dbReference>
<sequence length="679" mass="77103">MMSDLRRGDKLALPNQTEHYWEVLDTCSHAGTIHVFDSDKREARYVDEAGIRAGLSNGSLILRRQGKPRVNVAAQYEASELHANVCHLHDVLRRIDAIQRKLDLSFDAAISRARENYTKENSNNSEAIKFPSRATLYRAHKNQLLGLPVLKGDKNKGNATSRYSKELRDFIDQAILDKYLVPGSQWTLSNFTDYINREARRQLLLNAKHDISQKFVYRAIQIQSVDAEGDRMDPLTRVAGKSFAKKRIRAALPFARIEQDAVHLPFVVRTLHGVARTVYLVLAIDVCTAYPVGWHLTLGAPREMDSLLCLEMYLTPAKAARFKELGIAHALNVYGTPLQVIFDNGPETKGGRIVRLELLGIDVKHCKAREAQGKPFIERLNRSLKEALERLPGCTRFEGKDGKRDPEALGDELMTIGDLEKWVVRWLYESWVNTPLERLRWDELLVDTVRGKTALERLRYLTEEMGHPITMPPSRQEWMTALYEHKTCTLSAKTGITLEHGFRFKGDAMSYLLSKYGDHAQLHVVYNPDDFRHAYVYESDELPLVTLTHEHVRADSPAWTFAEAKARLDADMEDWAHPIAKVQFLQDMDDAVTAKSRKSTRKAKTRGKREENQETVRRAKDYSAVARTFERPLSSAAPFGPAPSSNPSLSPQEHLPAVINYDDAPLMTIVNRTTGEKLL</sequence>
<name>A0A1T1ASN5_RHOFE</name>
<dbReference type="Proteomes" id="UP000190750">
    <property type="component" value="Unassembled WGS sequence"/>
</dbReference>
<organism evidence="3 4">
    <name type="scientific">Rhodoferax fermentans</name>
    <dbReference type="NCBI Taxonomy" id="28066"/>
    <lineage>
        <taxon>Bacteria</taxon>
        <taxon>Pseudomonadati</taxon>
        <taxon>Pseudomonadota</taxon>
        <taxon>Betaproteobacteria</taxon>
        <taxon>Burkholderiales</taxon>
        <taxon>Comamonadaceae</taxon>
        <taxon>Rhodoferax</taxon>
    </lineage>
</organism>
<reference evidence="3 4" key="1">
    <citation type="submission" date="2017-01" db="EMBL/GenBank/DDBJ databases">
        <title>Genome sequencing of Rhodoferax fermentans JCM 7819.</title>
        <authorList>
            <person name="Kim Y.J."/>
            <person name="Farh M.E.-A."/>
            <person name="Yang D.-C."/>
        </authorList>
    </citation>
    <scope>NUCLEOTIDE SEQUENCE [LARGE SCALE GENOMIC DNA]</scope>
    <source>
        <strain evidence="3 4">JCM 7819</strain>
    </source>
</reference>
<feature type="compositionally biased region" description="Basic residues" evidence="1">
    <location>
        <begin position="595"/>
        <end position="607"/>
    </location>
</feature>
<proteinExistence type="predicted"/>
<dbReference type="GO" id="GO:0003676">
    <property type="term" value="F:nucleic acid binding"/>
    <property type="evidence" value="ECO:0007669"/>
    <property type="project" value="InterPro"/>
</dbReference>
<dbReference type="PROSITE" id="PS50994">
    <property type="entry name" value="INTEGRASE"/>
    <property type="match status" value="1"/>
</dbReference>
<gene>
    <name evidence="3" type="ORF">RF819_10370</name>
</gene>
<feature type="domain" description="Integrase catalytic" evidence="2">
    <location>
        <begin position="249"/>
        <end position="443"/>
    </location>
</feature>
<feature type="region of interest" description="Disordered" evidence="1">
    <location>
        <begin position="595"/>
        <end position="622"/>
    </location>
</feature>
<dbReference type="AlphaFoldDB" id="A0A1T1ASN5"/>
<protein>
    <submittedName>
        <fullName evidence="3">Transposase</fullName>
    </submittedName>
</protein>
<dbReference type="InterPro" id="IPR012337">
    <property type="entry name" value="RNaseH-like_sf"/>
</dbReference>
<evidence type="ECO:0000259" key="2">
    <source>
        <dbReference type="PROSITE" id="PS50994"/>
    </source>
</evidence>
<accession>A0A1T1ASN5</accession>
<feature type="compositionally biased region" description="Low complexity" evidence="1">
    <location>
        <begin position="634"/>
        <end position="648"/>
    </location>
</feature>